<dbReference type="PANTHER" id="PTHR12128:SF66">
    <property type="entry name" value="4-HYDROXY-2-OXOGLUTARATE ALDOLASE, MITOCHONDRIAL"/>
    <property type="match status" value="1"/>
</dbReference>
<keyword evidence="4" id="KW-0614">Plasmid</keyword>
<keyword evidence="1" id="KW-0456">Lyase</keyword>
<sequence>MNQALSGILSPVLTPIEDGSVAIERVSDSVEFTQACGCHGLIAAGTGVQETVSLTVDERKELVSATIEATDDRPVLVGISHPSQHVATELATHAEAANADGILAMPPWGLTPDDDAVVSYYESITESTDLPILLYNNPTVTVDLSTETMRRIARLENVEYVKETSRNWKKLAWLIEHVDNAGLASVFGTMDVLLPVMEAGGHGAVIPAPASTPAMRVYEAFQNGDREAAGEAQRAFVDFPPDEVNTSLMPAVKAAANLSGVPLGPPRSPYQPVSDEGRTAIQQWLEREDVPLLE</sequence>
<feature type="active site" description="Schiff-base intermediate with substrate" evidence="2">
    <location>
        <position position="162"/>
    </location>
</feature>
<dbReference type="InterPro" id="IPR002220">
    <property type="entry name" value="DapA-like"/>
</dbReference>
<dbReference type="GO" id="GO:0008840">
    <property type="term" value="F:4-hydroxy-tetrahydrodipicolinate synthase activity"/>
    <property type="evidence" value="ECO:0007669"/>
    <property type="project" value="TreeGrafter"/>
</dbReference>
<dbReference type="KEGG" id="nvr:FEJ81_20695"/>
<protein>
    <submittedName>
        <fullName evidence="4">Dihydrodipicolinate synthase family protein</fullName>
    </submittedName>
</protein>
<dbReference type="Proteomes" id="UP000302218">
    <property type="component" value="Plasmid pNVE500"/>
</dbReference>
<gene>
    <name evidence="4" type="ORF">FEJ81_20695</name>
</gene>
<evidence type="ECO:0000256" key="1">
    <source>
        <dbReference type="ARBA" id="ARBA00023239"/>
    </source>
</evidence>
<evidence type="ECO:0000313" key="5">
    <source>
        <dbReference type="Proteomes" id="UP000302218"/>
    </source>
</evidence>
<feature type="binding site" evidence="3">
    <location>
        <position position="205"/>
    </location>
    <ligand>
        <name>pyruvate</name>
        <dbReference type="ChEBI" id="CHEBI:15361"/>
    </ligand>
</feature>
<dbReference type="AlphaFoldDB" id="A0A4P8WMB1"/>
<proteinExistence type="predicted"/>
<reference evidence="5" key="1">
    <citation type="submission" date="2019-05" db="EMBL/GenBank/DDBJ databases">
        <title>Genome sequence and methylation pattern of the halophilic Archaeon Natrinema versiforme BOL5-4.</title>
        <authorList>
            <person name="DasSarma P."/>
            <person name="Anton B.P."/>
            <person name="DasSarma S.L."/>
            <person name="Martinez F.L."/>
            <person name="Guzman D."/>
            <person name="Roberts R.J."/>
            <person name="DasSarma S."/>
        </authorList>
    </citation>
    <scope>NUCLEOTIDE SEQUENCE [LARGE SCALE GENOMIC DNA]</scope>
    <source>
        <strain evidence="5">BOL5-4</strain>
        <plasmid evidence="5">pnve500</plasmid>
    </source>
</reference>
<dbReference type="GeneID" id="40267747"/>
<dbReference type="RefSeq" id="WP_138247108.1">
    <property type="nucleotide sequence ID" value="NZ_CP040331.1"/>
</dbReference>
<geneLocation type="plasmid" evidence="5">
    <name>pnve500</name>
</geneLocation>
<dbReference type="CDD" id="cd00408">
    <property type="entry name" value="DHDPS-like"/>
    <property type="match status" value="1"/>
</dbReference>
<evidence type="ECO:0000313" key="4">
    <source>
        <dbReference type="EMBL" id="QCS44709.1"/>
    </source>
</evidence>
<dbReference type="Pfam" id="PF00701">
    <property type="entry name" value="DHDPS"/>
    <property type="match status" value="1"/>
</dbReference>
<dbReference type="GO" id="GO:0008675">
    <property type="term" value="F:2-dehydro-3-deoxy-phosphogluconate aldolase activity"/>
    <property type="evidence" value="ECO:0007669"/>
    <property type="project" value="UniProtKB-ARBA"/>
</dbReference>
<feature type="active site" description="Proton donor/acceptor" evidence="2">
    <location>
        <position position="135"/>
    </location>
</feature>
<evidence type="ECO:0000256" key="2">
    <source>
        <dbReference type="PIRSR" id="PIRSR001365-1"/>
    </source>
</evidence>
<dbReference type="SMART" id="SM01130">
    <property type="entry name" value="DHDPS"/>
    <property type="match status" value="1"/>
</dbReference>
<dbReference type="OrthoDB" id="350860at2157"/>
<evidence type="ECO:0000256" key="3">
    <source>
        <dbReference type="PIRSR" id="PIRSR001365-2"/>
    </source>
</evidence>
<dbReference type="Gene3D" id="3.20.20.70">
    <property type="entry name" value="Aldolase class I"/>
    <property type="match status" value="1"/>
</dbReference>
<dbReference type="PIRSF" id="PIRSF001365">
    <property type="entry name" value="DHDPS"/>
    <property type="match status" value="1"/>
</dbReference>
<dbReference type="InterPro" id="IPR013785">
    <property type="entry name" value="Aldolase_TIM"/>
</dbReference>
<organism evidence="4 5">
    <name type="scientific">Natrinema versiforme</name>
    <dbReference type="NCBI Taxonomy" id="88724"/>
    <lineage>
        <taxon>Archaea</taxon>
        <taxon>Methanobacteriati</taxon>
        <taxon>Methanobacteriota</taxon>
        <taxon>Stenosarchaea group</taxon>
        <taxon>Halobacteria</taxon>
        <taxon>Halobacteriales</taxon>
        <taxon>Natrialbaceae</taxon>
        <taxon>Natrinema</taxon>
    </lineage>
</organism>
<dbReference type="PANTHER" id="PTHR12128">
    <property type="entry name" value="DIHYDRODIPICOLINATE SYNTHASE"/>
    <property type="match status" value="1"/>
</dbReference>
<dbReference type="SUPFAM" id="SSF51569">
    <property type="entry name" value="Aldolase"/>
    <property type="match status" value="1"/>
</dbReference>
<dbReference type="EMBL" id="CP040331">
    <property type="protein sequence ID" value="QCS44709.1"/>
    <property type="molecule type" value="Genomic_DNA"/>
</dbReference>
<accession>A0A4P8WMB1</accession>
<name>A0A4P8WMB1_9EURY</name>